<dbReference type="RefSeq" id="WP_332922937.1">
    <property type="nucleotide sequence ID" value="NZ_AP025296.1"/>
</dbReference>
<accession>A0ABN6LFD0</accession>
<organism evidence="2 3">
    <name type="scientific">Persicobacter psychrovividus</name>
    <dbReference type="NCBI Taxonomy" id="387638"/>
    <lineage>
        <taxon>Bacteria</taxon>
        <taxon>Pseudomonadati</taxon>
        <taxon>Bacteroidota</taxon>
        <taxon>Cytophagia</taxon>
        <taxon>Cytophagales</taxon>
        <taxon>Persicobacteraceae</taxon>
        <taxon>Persicobacter</taxon>
    </lineage>
</organism>
<dbReference type="InterPro" id="IPR025669">
    <property type="entry name" value="AAA_dom"/>
</dbReference>
<keyword evidence="2" id="KW-0614">Plasmid</keyword>
<evidence type="ECO:0000313" key="2">
    <source>
        <dbReference type="EMBL" id="BDD01868.1"/>
    </source>
</evidence>
<dbReference type="InterPro" id="IPR027417">
    <property type="entry name" value="P-loop_NTPase"/>
</dbReference>
<keyword evidence="3" id="KW-1185">Reference proteome</keyword>
<dbReference type="InterPro" id="IPR050678">
    <property type="entry name" value="DNA_Partitioning_ATPase"/>
</dbReference>
<name>A0ABN6LFD0_9BACT</name>
<dbReference type="EMBL" id="AP025296">
    <property type="protein sequence ID" value="BDD01868.1"/>
    <property type="molecule type" value="Genomic_DNA"/>
</dbReference>
<evidence type="ECO:0000259" key="1">
    <source>
        <dbReference type="Pfam" id="PF13614"/>
    </source>
</evidence>
<dbReference type="PANTHER" id="PTHR13696">
    <property type="entry name" value="P-LOOP CONTAINING NUCLEOSIDE TRIPHOSPHATE HYDROLASE"/>
    <property type="match status" value="1"/>
</dbReference>
<sequence>MTNDQIRTFFRNNPALNLKQIEIEAGIPNTYLNKAMKGRNLSEEHIKKVAPILIRYGFKDNEGAKVYAIYNHKGGVGKTTTSVNLAVGLANKNFKVLLIDFDPQANTTQHLGYRGEDRPTNTIRNVLTFDEANNLPIKSCIYQPYEDLDTFHLIPSELSLTKIARDLTLRQIPGMERLSKVLGMVKQDYDYILLDTPPNMDILVTNAMVAAHSVIIPVIPDSLPYEGLADVIDFVKDETTLRLNPDITVEGILLTMVKGNTALHQSIEEKIRSKFSRYKVFDTKIRNTIALSEASEAGEDIFSYSHRSNAAKDYKSFTEELING</sequence>
<feature type="domain" description="AAA" evidence="1">
    <location>
        <begin position="65"/>
        <end position="247"/>
    </location>
</feature>
<reference evidence="2 3" key="1">
    <citation type="submission" date="2021-12" db="EMBL/GenBank/DDBJ databases">
        <title>Genome sequencing of bacteria with rrn-lacking chromosome and rrn-plasmid.</title>
        <authorList>
            <person name="Anda M."/>
            <person name="Iwasaki W."/>
        </authorList>
    </citation>
    <scope>NUCLEOTIDE SEQUENCE [LARGE SCALE GENOMIC DNA]</scope>
    <source>
        <strain evidence="2 3">NBRC 101262</strain>
        <plasmid evidence="2 3">pPP4</plasmid>
    </source>
</reference>
<dbReference type="Gene3D" id="3.40.50.300">
    <property type="entry name" value="P-loop containing nucleotide triphosphate hydrolases"/>
    <property type="match status" value="1"/>
</dbReference>
<dbReference type="Proteomes" id="UP001354989">
    <property type="component" value="Plasmid pPP4"/>
</dbReference>
<dbReference type="CDD" id="cd02042">
    <property type="entry name" value="ParAB_family"/>
    <property type="match status" value="1"/>
</dbReference>
<evidence type="ECO:0000313" key="3">
    <source>
        <dbReference type="Proteomes" id="UP001354989"/>
    </source>
</evidence>
<gene>
    <name evidence="2" type="ORF">PEPS_41480</name>
</gene>
<dbReference type="PANTHER" id="PTHR13696:SF99">
    <property type="entry name" value="COBYRINIC ACID AC-DIAMIDE SYNTHASE"/>
    <property type="match status" value="1"/>
</dbReference>
<geneLocation type="plasmid" evidence="2 3">
    <name>pPP4</name>
</geneLocation>
<dbReference type="Pfam" id="PF13614">
    <property type="entry name" value="AAA_31"/>
    <property type="match status" value="1"/>
</dbReference>
<dbReference type="SUPFAM" id="SSF52540">
    <property type="entry name" value="P-loop containing nucleoside triphosphate hydrolases"/>
    <property type="match status" value="1"/>
</dbReference>
<protein>
    <recommendedName>
        <fullName evidence="1">AAA domain-containing protein</fullName>
    </recommendedName>
</protein>
<proteinExistence type="predicted"/>